<comment type="caution">
    <text evidence="2">The sequence shown here is derived from an EMBL/GenBank/DDBJ whole genome shotgun (WGS) entry which is preliminary data.</text>
</comment>
<name>A0ABR4NSN3_9SACH</name>
<dbReference type="Proteomes" id="UP001623330">
    <property type="component" value="Unassembled WGS sequence"/>
</dbReference>
<keyword evidence="1" id="KW-0732">Signal</keyword>
<accession>A0ABR4NSN3</accession>
<keyword evidence="3" id="KW-1185">Reference proteome</keyword>
<feature type="signal peptide" evidence="1">
    <location>
        <begin position="1"/>
        <end position="17"/>
    </location>
</feature>
<sequence>MTRVAITLLMACSVLLSVGVIYMGHPMVMHSCELVQRDGIFSGNMTYMDIGQGSGVLRFFELVYRGLIRFIKNNKLCCTIHRKLGPILQNLRILIHYLRPLTQRATSSFNDGFAILKNNFEGVRFYEGNSVLALLNGGAISDDEDEDEEEEEVRKNGKKLARPYSKRSTAEEVMDAVLSDSVDITLQKSSDNVAVFPHIDEVIAIDALLANGGFGLWQHTISRKFSSAQRILRKEVKDALVDHVRRGDLEFNDQLKNIHDEMVEIIDTLSKTIQDINCTMIYDENTDSVFYYDYTGTKLLDSYITRPLITHHFNTAEAKFEELLDFIKVKMQSFVKEAHSSAETVRKESVEAYEEWGDTFFTEWSKYMAFRDIYEDEEDRQRVDGHKEEADEEIEQIYEDWFKFTTHKKEIIDFRNTLQHLELDTKPIDTYVSKLESQLDAIQDLYTDQLSTLRIQADKLFKARDQKEASMFKN</sequence>
<evidence type="ECO:0000256" key="1">
    <source>
        <dbReference type="SAM" id="SignalP"/>
    </source>
</evidence>
<gene>
    <name evidence="2" type="ORF">RNJ44_00467</name>
</gene>
<reference evidence="2 3" key="1">
    <citation type="submission" date="2024-05" db="EMBL/GenBank/DDBJ databases">
        <title>Long read based assembly of the Candida bracarensis genome reveals expanded adhesin content.</title>
        <authorList>
            <person name="Marcet-Houben M."/>
            <person name="Ksiezopolska E."/>
            <person name="Gabaldon T."/>
        </authorList>
    </citation>
    <scope>NUCLEOTIDE SEQUENCE [LARGE SCALE GENOMIC DNA]</scope>
    <source>
        <strain evidence="2 3">CBM6</strain>
    </source>
</reference>
<evidence type="ECO:0000313" key="2">
    <source>
        <dbReference type="EMBL" id="KAL3231432.1"/>
    </source>
</evidence>
<proteinExistence type="predicted"/>
<organism evidence="2 3">
    <name type="scientific">Nakaseomyces bracarensis</name>
    <dbReference type="NCBI Taxonomy" id="273131"/>
    <lineage>
        <taxon>Eukaryota</taxon>
        <taxon>Fungi</taxon>
        <taxon>Dikarya</taxon>
        <taxon>Ascomycota</taxon>
        <taxon>Saccharomycotina</taxon>
        <taxon>Saccharomycetes</taxon>
        <taxon>Saccharomycetales</taxon>
        <taxon>Saccharomycetaceae</taxon>
        <taxon>Nakaseomyces</taxon>
    </lineage>
</organism>
<feature type="chain" id="PRO_5045163514" evidence="1">
    <location>
        <begin position="18"/>
        <end position="474"/>
    </location>
</feature>
<evidence type="ECO:0000313" key="3">
    <source>
        <dbReference type="Proteomes" id="UP001623330"/>
    </source>
</evidence>
<protein>
    <submittedName>
        <fullName evidence="2">Uncharacterized protein</fullName>
    </submittedName>
</protein>
<dbReference type="EMBL" id="JBEVYD010000007">
    <property type="protein sequence ID" value="KAL3231432.1"/>
    <property type="molecule type" value="Genomic_DNA"/>
</dbReference>